<name>A0A3L7AKK4_9HYPH</name>
<feature type="transmembrane region" description="Helical" evidence="2">
    <location>
        <begin position="63"/>
        <end position="85"/>
    </location>
</feature>
<dbReference type="Proteomes" id="UP000269692">
    <property type="component" value="Unassembled WGS sequence"/>
</dbReference>
<evidence type="ECO:0000256" key="1">
    <source>
        <dbReference type="SAM" id="MobiDB-lite"/>
    </source>
</evidence>
<feature type="transmembrane region" description="Helical" evidence="2">
    <location>
        <begin position="180"/>
        <end position="198"/>
    </location>
</feature>
<feature type="transmembrane region" description="Helical" evidence="2">
    <location>
        <begin position="218"/>
        <end position="239"/>
    </location>
</feature>
<organism evidence="3 4">
    <name type="scientific">Xanthobacter tagetidis</name>
    <dbReference type="NCBI Taxonomy" id="60216"/>
    <lineage>
        <taxon>Bacteria</taxon>
        <taxon>Pseudomonadati</taxon>
        <taxon>Pseudomonadota</taxon>
        <taxon>Alphaproteobacteria</taxon>
        <taxon>Hyphomicrobiales</taxon>
        <taxon>Xanthobacteraceae</taxon>
        <taxon>Xanthobacter</taxon>
    </lineage>
</organism>
<dbReference type="AlphaFoldDB" id="A0A3L7AKK4"/>
<keyword evidence="2" id="KW-0472">Membrane</keyword>
<feature type="transmembrane region" description="Helical" evidence="2">
    <location>
        <begin position="137"/>
        <end position="160"/>
    </location>
</feature>
<dbReference type="OrthoDB" id="145485at2"/>
<protein>
    <submittedName>
        <fullName evidence="3">UPF0104 family protein</fullName>
    </submittedName>
</protein>
<feature type="transmembrane region" description="Helical" evidence="2">
    <location>
        <begin position="97"/>
        <end position="117"/>
    </location>
</feature>
<keyword evidence="2" id="KW-0812">Transmembrane</keyword>
<evidence type="ECO:0000313" key="3">
    <source>
        <dbReference type="EMBL" id="RLP80121.1"/>
    </source>
</evidence>
<keyword evidence="4" id="KW-1185">Reference proteome</keyword>
<dbReference type="EMBL" id="RCTF01000004">
    <property type="protein sequence ID" value="RLP80121.1"/>
    <property type="molecule type" value="Genomic_DNA"/>
</dbReference>
<comment type="caution">
    <text evidence="3">The sequence shown here is derived from an EMBL/GenBank/DDBJ whole genome shotgun (WGS) entry which is preliminary data.</text>
</comment>
<dbReference type="PANTHER" id="PTHR39087:SF2">
    <property type="entry name" value="UPF0104 MEMBRANE PROTEIN MJ1595"/>
    <property type="match status" value="1"/>
</dbReference>
<keyword evidence="2" id="KW-1133">Transmembrane helix</keyword>
<proteinExistence type="predicted"/>
<feature type="transmembrane region" description="Helical" evidence="2">
    <location>
        <begin position="20"/>
        <end position="43"/>
    </location>
</feature>
<feature type="compositionally biased region" description="Low complexity" evidence="1">
    <location>
        <begin position="355"/>
        <end position="369"/>
    </location>
</feature>
<feature type="transmembrane region" description="Helical" evidence="2">
    <location>
        <begin position="251"/>
        <end position="271"/>
    </location>
</feature>
<accession>A0A3L7AKK4</accession>
<evidence type="ECO:0000313" key="4">
    <source>
        <dbReference type="Proteomes" id="UP000269692"/>
    </source>
</evidence>
<feature type="transmembrane region" description="Helical" evidence="2">
    <location>
        <begin position="291"/>
        <end position="313"/>
    </location>
</feature>
<dbReference type="PANTHER" id="PTHR39087">
    <property type="entry name" value="UPF0104 MEMBRANE PROTEIN MJ1595"/>
    <property type="match status" value="1"/>
</dbReference>
<gene>
    <name evidence="3" type="ORF">D9R14_07140</name>
</gene>
<dbReference type="RefSeq" id="WP_121622624.1">
    <property type="nucleotide sequence ID" value="NZ_JACIIW010000002.1"/>
</dbReference>
<reference evidence="3 4" key="1">
    <citation type="submission" date="2018-10" db="EMBL/GenBank/DDBJ databases">
        <title>Xanthobacter tagetidis genome sequencing and assembly.</title>
        <authorList>
            <person name="Maclea K.S."/>
            <person name="Goen A.E."/>
            <person name="Fatima S.A."/>
        </authorList>
    </citation>
    <scope>NUCLEOTIDE SEQUENCE [LARGE SCALE GENOMIC DNA]</scope>
    <source>
        <strain evidence="3 4">ATCC 700314</strain>
    </source>
</reference>
<feature type="region of interest" description="Disordered" evidence="1">
    <location>
        <begin position="334"/>
        <end position="369"/>
    </location>
</feature>
<sequence>MGLKEGVAKAWAFLRDRVGLHGLGFIASLAIIAFAATVLYNMLHDLKLSDVTDALKEKNPAHVVAAFFLVAGAYVTLTFYDWFALRTIGKDHVPYRIAALSGFCSYSIGHNVGFTVFTGGSVRYRIYSAWGLGAIDVAKICFIAGLTFWLGNIAVLGLGITLHPEAATAVDRLPPTINRAIGIAALCGLVAYVAWVSVKPRTIGRSSWFVTLPKGRTTLVQIGIGILDLSLCAAAMYMLMPATPYIDPISLAVIFVTATLLGFASHAPGGLGVFDAALLVALPQFDKGELVGALLIFRLFYYIVPFALSLTLLGIRELTLRGVGAPTVALGADAAPPAPDAPPVRDEPPASKPVKSATAPVAKAGAAAK</sequence>
<evidence type="ECO:0000256" key="2">
    <source>
        <dbReference type="SAM" id="Phobius"/>
    </source>
</evidence>